<dbReference type="Proteomes" id="UP000308652">
    <property type="component" value="Unassembled WGS sequence"/>
</dbReference>
<keyword evidence="1" id="KW-0812">Transmembrane</keyword>
<name>A0A5C3M462_9AGAR</name>
<evidence type="ECO:0000313" key="3">
    <source>
        <dbReference type="Proteomes" id="UP000308652"/>
    </source>
</evidence>
<feature type="transmembrane region" description="Helical" evidence="1">
    <location>
        <begin position="48"/>
        <end position="73"/>
    </location>
</feature>
<dbReference type="STRING" id="68775.A0A5C3M462"/>
<keyword evidence="1" id="KW-1133">Transmembrane helix</keyword>
<reference evidence="2 3" key="1">
    <citation type="journal article" date="2019" name="Nat. Ecol. Evol.">
        <title>Megaphylogeny resolves global patterns of mushroom evolution.</title>
        <authorList>
            <person name="Varga T."/>
            <person name="Krizsan K."/>
            <person name="Foldi C."/>
            <person name="Dima B."/>
            <person name="Sanchez-Garcia M."/>
            <person name="Sanchez-Ramirez S."/>
            <person name="Szollosi G.J."/>
            <person name="Szarkandi J.G."/>
            <person name="Papp V."/>
            <person name="Albert L."/>
            <person name="Andreopoulos W."/>
            <person name="Angelini C."/>
            <person name="Antonin V."/>
            <person name="Barry K.W."/>
            <person name="Bougher N.L."/>
            <person name="Buchanan P."/>
            <person name="Buyck B."/>
            <person name="Bense V."/>
            <person name="Catcheside P."/>
            <person name="Chovatia M."/>
            <person name="Cooper J."/>
            <person name="Damon W."/>
            <person name="Desjardin D."/>
            <person name="Finy P."/>
            <person name="Geml J."/>
            <person name="Haridas S."/>
            <person name="Hughes K."/>
            <person name="Justo A."/>
            <person name="Karasinski D."/>
            <person name="Kautmanova I."/>
            <person name="Kiss B."/>
            <person name="Kocsube S."/>
            <person name="Kotiranta H."/>
            <person name="LaButti K.M."/>
            <person name="Lechner B.E."/>
            <person name="Liimatainen K."/>
            <person name="Lipzen A."/>
            <person name="Lukacs Z."/>
            <person name="Mihaltcheva S."/>
            <person name="Morgado L.N."/>
            <person name="Niskanen T."/>
            <person name="Noordeloos M.E."/>
            <person name="Ohm R.A."/>
            <person name="Ortiz-Santana B."/>
            <person name="Ovrebo C."/>
            <person name="Racz N."/>
            <person name="Riley R."/>
            <person name="Savchenko A."/>
            <person name="Shiryaev A."/>
            <person name="Soop K."/>
            <person name="Spirin V."/>
            <person name="Szebenyi C."/>
            <person name="Tomsovsky M."/>
            <person name="Tulloss R.E."/>
            <person name="Uehling J."/>
            <person name="Grigoriev I.V."/>
            <person name="Vagvolgyi C."/>
            <person name="Papp T."/>
            <person name="Martin F.M."/>
            <person name="Miettinen O."/>
            <person name="Hibbett D.S."/>
            <person name="Nagy L.G."/>
        </authorList>
    </citation>
    <scope>NUCLEOTIDE SEQUENCE [LARGE SCALE GENOMIC DNA]</scope>
    <source>
        <strain evidence="2 3">CBS 166.37</strain>
    </source>
</reference>
<dbReference type="AlphaFoldDB" id="A0A5C3M462"/>
<keyword evidence="1" id="KW-0472">Membrane</keyword>
<dbReference type="EMBL" id="ML213598">
    <property type="protein sequence ID" value="TFK40012.1"/>
    <property type="molecule type" value="Genomic_DNA"/>
</dbReference>
<evidence type="ECO:0000313" key="2">
    <source>
        <dbReference type="EMBL" id="TFK40012.1"/>
    </source>
</evidence>
<dbReference type="OrthoDB" id="5421757at2759"/>
<protein>
    <submittedName>
        <fullName evidence="2">Uncharacterized protein</fullName>
    </submittedName>
</protein>
<keyword evidence="3" id="KW-1185">Reference proteome</keyword>
<proteinExistence type="predicted"/>
<accession>A0A5C3M462</accession>
<sequence length="310" mass="35824">MSITPTMSQRVKHLPVNSPLAQLFSRHDDSCRNGFITRLDRSPISSKVFTFLKGLVLNLGIVAFVGYLAYITIVRDLLSSMPESVGLSLCITQDLLIFWAILILLRSTSVPFFFGECRLRILYGFRPTEIVIRKPPSSTSLPSKNLSEDQRLERYWRLATRAVNPRLLYSNPGAILSSNYWVLEYSTVLDTYKCLEKGEFQVEDLEFSFWKQEGRSWSVCELWRMHEIMNDQQEVVMFKTFLTKEGKKELFSIWQNMVPNLDSKSTTGHVRSPSEQKAYQAMVDSFAREGLDYEAIWSRISEQDQPSRLT</sequence>
<gene>
    <name evidence="2" type="ORF">BDQ12DRAFT_681609</name>
</gene>
<organism evidence="2 3">
    <name type="scientific">Crucibulum laeve</name>
    <dbReference type="NCBI Taxonomy" id="68775"/>
    <lineage>
        <taxon>Eukaryota</taxon>
        <taxon>Fungi</taxon>
        <taxon>Dikarya</taxon>
        <taxon>Basidiomycota</taxon>
        <taxon>Agaricomycotina</taxon>
        <taxon>Agaricomycetes</taxon>
        <taxon>Agaricomycetidae</taxon>
        <taxon>Agaricales</taxon>
        <taxon>Agaricineae</taxon>
        <taxon>Nidulariaceae</taxon>
        <taxon>Crucibulum</taxon>
    </lineage>
</organism>
<evidence type="ECO:0000256" key="1">
    <source>
        <dbReference type="SAM" id="Phobius"/>
    </source>
</evidence>